<evidence type="ECO:0000313" key="2">
    <source>
        <dbReference type="EMBL" id="MCF0267103.1"/>
    </source>
</evidence>
<reference evidence="2" key="1">
    <citation type="submission" date="2021-07" db="EMBL/GenBank/DDBJ databases">
        <authorList>
            <person name="Fernandez M."/>
            <person name="Pereira P."/>
            <person name="Torres Tejerizo G.A."/>
            <person name="Gonzalez P."/>
            <person name="Agostini E."/>
        </authorList>
    </citation>
    <scope>NUCLEOTIDE SEQUENCE</scope>
    <source>
        <strain evidence="2">SFC 500-1A</strain>
    </source>
</reference>
<organism evidence="2 3">
    <name type="scientific">Acinetobacter guillouiae</name>
    <name type="common">Acinetobacter genomosp. 11</name>
    <dbReference type="NCBI Taxonomy" id="106649"/>
    <lineage>
        <taxon>Bacteria</taxon>
        <taxon>Pseudomonadati</taxon>
        <taxon>Pseudomonadota</taxon>
        <taxon>Gammaproteobacteria</taxon>
        <taxon>Moraxellales</taxon>
        <taxon>Moraxellaceae</taxon>
        <taxon>Acinetobacter</taxon>
    </lineage>
</organism>
<accession>A0A8X8GQ98</accession>
<dbReference type="AlphaFoldDB" id="A0A8X8GQ98"/>
<feature type="signal peptide" evidence="1">
    <location>
        <begin position="1"/>
        <end position="19"/>
    </location>
</feature>
<evidence type="ECO:0000313" key="3">
    <source>
        <dbReference type="Proteomes" id="UP000887320"/>
    </source>
</evidence>
<proteinExistence type="predicted"/>
<dbReference type="InterPro" id="IPR032620">
    <property type="entry name" value="DUF4882"/>
</dbReference>
<comment type="caution">
    <text evidence="2">The sequence shown here is derived from an EMBL/GenBank/DDBJ whole genome shotgun (WGS) entry which is preliminary data.</text>
</comment>
<name>A0A8X8GQ98_ACIGI</name>
<dbReference type="EMBL" id="JAHWXT010000014">
    <property type="protein sequence ID" value="MCF0267103.1"/>
    <property type="molecule type" value="Genomic_DNA"/>
</dbReference>
<evidence type="ECO:0000256" key="1">
    <source>
        <dbReference type="SAM" id="SignalP"/>
    </source>
</evidence>
<dbReference type="PROSITE" id="PS51257">
    <property type="entry name" value="PROKAR_LIPOPROTEIN"/>
    <property type="match status" value="1"/>
</dbReference>
<protein>
    <submittedName>
        <fullName evidence="2">DUF4882 domain-containing protein</fullName>
    </submittedName>
</protein>
<sequence>MKRMICGLMINSICISSWAACSYDFDATQTQISVPFQGFQKFPSIIGQKTSFTVASTSSPQMFVAANGAAISGQNNGLTVPQSGIFAYEYKIKVPTTLLPNNEQIIMYPNYADAYYNGGKNQIVVMYANHLQGSAAPDKVIFVVGSTNDGNNGLIELPVSNTSDGYQKIGIYVNQNSNQVGIIYNGINQGYISSNPSKFINLAFTNGFSYYDIGQNSPNIGKEYSVELITDKNKFQFTYPIGTTDICGNTI</sequence>
<dbReference type="RefSeq" id="WP_234624367.1">
    <property type="nucleotide sequence ID" value="NZ_JAHWXT010000014.1"/>
</dbReference>
<keyword evidence="1" id="KW-0732">Signal</keyword>
<gene>
    <name evidence="2" type="ORF">KW868_21895</name>
</gene>
<dbReference type="Pfam" id="PF16223">
    <property type="entry name" value="DUF4882"/>
    <property type="match status" value="2"/>
</dbReference>
<feature type="chain" id="PRO_5036474461" evidence="1">
    <location>
        <begin position="20"/>
        <end position="251"/>
    </location>
</feature>
<dbReference type="Proteomes" id="UP000887320">
    <property type="component" value="Unassembled WGS sequence"/>
</dbReference>